<keyword evidence="1" id="KW-0472">Membrane</keyword>
<accession>E6UBZ6</accession>
<evidence type="ECO:0000313" key="2">
    <source>
        <dbReference type="EMBL" id="ADU21547.1"/>
    </source>
</evidence>
<name>E6UBZ6_RUMA7</name>
<dbReference type="KEGG" id="ral:Rumal_1021"/>
<proteinExistence type="predicted"/>
<reference evidence="2 3" key="1">
    <citation type="journal article" date="2011" name="J. Bacteriol.">
        <title>Complete genome of the cellulolytic ruminal bacterium Ruminococcus albus 7.</title>
        <authorList>
            <person name="Suen G."/>
            <person name="Stevenson D.M."/>
            <person name="Bruce D.C."/>
            <person name="Chertkov O."/>
            <person name="Copeland A."/>
            <person name="Cheng J.F."/>
            <person name="Detter C."/>
            <person name="Detter J.C."/>
            <person name="Goodwin L.A."/>
            <person name="Han C.S."/>
            <person name="Hauser L.J."/>
            <person name="Ivanova N.N."/>
            <person name="Kyrpides N.C."/>
            <person name="Land M.L."/>
            <person name="Lapidus A."/>
            <person name="Lucas S."/>
            <person name="Ovchinnikova G."/>
            <person name="Pitluck S."/>
            <person name="Tapia R."/>
            <person name="Woyke T."/>
            <person name="Boyum J."/>
            <person name="Mead D."/>
            <person name="Weimer P.J."/>
        </authorList>
    </citation>
    <scope>NUCLEOTIDE SEQUENCE [LARGE SCALE GENOMIC DNA]</scope>
    <source>
        <strain evidence="3">ATCC 27210 / DSM 20455 / JCM 14654 / NCDO 2250 / 7</strain>
    </source>
</reference>
<dbReference type="HOGENOM" id="CLU_2344915_0_0_9"/>
<dbReference type="eggNOG" id="ENOG5030GWI">
    <property type="taxonomic scope" value="Bacteria"/>
</dbReference>
<protein>
    <submittedName>
        <fullName evidence="2">Uncharacterized protein</fullName>
    </submittedName>
</protein>
<dbReference type="STRING" id="697329.Rumal_1021"/>
<keyword evidence="1" id="KW-1133">Transmembrane helix</keyword>
<dbReference type="EMBL" id="CP002403">
    <property type="protein sequence ID" value="ADU21547.1"/>
    <property type="molecule type" value="Genomic_DNA"/>
</dbReference>
<feature type="transmembrane region" description="Helical" evidence="1">
    <location>
        <begin position="73"/>
        <end position="94"/>
    </location>
</feature>
<feature type="transmembrane region" description="Helical" evidence="1">
    <location>
        <begin position="6"/>
        <end position="25"/>
    </location>
</feature>
<dbReference type="AlphaFoldDB" id="E6UBZ6"/>
<gene>
    <name evidence="2" type="ordered locus">Rumal_1021</name>
</gene>
<keyword evidence="1" id="KW-0812">Transmembrane</keyword>
<dbReference type="OrthoDB" id="1822337at2"/>
<dbReference type="Proteomes" id="UP000006919">
    <property type="component" value="Chromosome"/>
</dbReference>
<sequence length="100" mass="10974">MNVFALILLIGIPMAVMQILYRLYDPDGVKTLALAEKLPVLMGKKFLIQIVSPLLFIVVFGLISVLLHIPIAVFYVVCGTAIGIINGMAVTLMYHSDDLK</sequence>
<evidence type="ECO:0000313" key="3">
    <source>
        <dbReference type="Proteomes" id="UP000006919"/>
    </source>
</evidence>
<evidence type="ECO:0000256" key="1">
    <source>
        <dbReference type="SAM" id="Phobius"/>
    </source>
</evidence>
<feature type="transmembrane region" description="Helical" evidence="1">
    <location>
        <begin position="46"/>
        <end position="67"/>
    </location>
</feature>
<dbReference type="RefSeq" id="WP_013497725.1">
    <property type="nucleotide sequence ID" value="NC_014833.1"/>
</dbReference>
<organism evidence="2 3">
    <name type="scientific">Ruminococcus albus (strain ATCC 27210 / DSM 20455 / JCM 14654 / NCDO 2250 / 7)</name>
    <dbReference type="NCBI Taxonomy" id="697329"/>
    <lineage>
        <taxon>Bacteria</taxon>
        <taxon>Bacillati</taxon>
        <taxon>Bacillota</taxon>
        <taxon>Clostridia</taxon>
        <taxon>Eubacteriales</taxon>
        <taxon>Oscillospiraceae</taxon>
        <taxon>Ruminococcus</taxon>
    </lineage>
</organism>